<dbReference type="InterPro" id="IPR001387">
    <property type="entry name" value="Cro/C1-type_HTH"/>
</dbReference>
<dbReference type="PANTHER" id="PTHR30146">
    <property type="entry name" value="LACI-RELATED TRANSCRIPTIONAL REPRESSOR"/>
    <property type="match status" value="1"/>
</dbReference>
<dbReference type="Proteomes" id="UP000295773">
    <property type="component" value="Unassembled WGS sequence"/>
</dbReference>
<reference evidence="6 7" key="1">
    <citation type="submission" date="2019-03" db="EMBL/GenBank/DDBJ databases">
        <title>Genomic Encyclopedia of Type Strains, Phase IV (KMG-IV): sequencing the most valuable type-strain genomes for metagenomic binning, comparative biology and taxonomic classification.</title>
        <authorList>
            <person name="Goeker M."/>
        </authorList>
    </citation>
    <scope>NUCLEOTIDE SEQUENCE [LARGE SCALE GENOMIC DNA]</scope>
    <source>
        <strain evidence="6 7">DSM 29481</strain>
    </source>
</reference>
<dbReference type="Pfam" id="PF13377">
    <property type="entry name" value="Peripla_BP_3"/>
    <property type="match status" value="1"/>
</dbReference>
<dbReference type="InterPro" id="IPR028082">
    <property type="entry name" value="Peripla_BP_I"/>
</dbReference>
<dbReference type="InterPro" id="IPR046335">
    <property type="entry name" value="LacI/GalR-like_sensor"/>
</dbReference>
<dbReference type="Gene3D" id="1.10.260.40">
    <property type="entry name" value="lambda repressor-like DNA-binding domains"/>
    <property type="match status" value="1"/>
</dbReference>
<dbReference type="PROSITE" id="PS50943">
    <property type="entry name" value="HTH_CROC1"/>
    <property type="match status" value="1"/>
</dbReference>
<dbReference type="RefSeq" id="WP_008688821.1">
    <property type="nucleotide sequence ID" value="NZ_AP024510.1"/>
</dbReference>
<evidence type="ECO:0000256" key="3">
    <source>
        <dbReference type="ARBA" id="ARBA00023163"/>
    </source>
</evidence>
<dbReference type="PROSITE" id="PS50932">
    <property type="entry name" value="HTH_LACI_2"/>
    <property type="match status" value="1"/>
</dbReference>
<keyword evidence="2" id="KW-0238">DNA-binding</keyword>
<dbReference type="InterPro" id="IPR000843">
    <property type="entry name" value="HTH_LacI"/>
</dbReference>
<dbReference type="AlphaFoldDB" id="A0A4R3T983"/>
<dbReference type="EMBL" id="SMBP01000016">
    <property type="protein sequence ID" value="TCU57704.1"/>
    <property type="molecule type" value="Genomic_DNA"/>
</dbReference>
<name>A0A4R3T983_9FIRM</name>
<gene>
    <name evidence="6" type="ORF">EDD61_11617</name>
</gene>
<dbReference type="GO" id="GO:0000976">
    <property type="term" value="F:transcription cis-regulatory region binding"/>
    <property type="evidence" value="ECO:0007669"/>
    <property type="project" value="TreeGrafter"/>
</dbReference>
<dbReference type="InterPro" id="IPR010982">
    <property type="entry name" value="Lambda_DNA-bd_dom_sf"/>
</dbReference>
<dbReference type="PANTHER" id="PTHR30146:SF154">
    <property type="entry name" value="TRANSCRIPTION REGULATOR, MEMBER OF GALR FAMILY"/>
    <property type="match status" value="1"/>
</dbReference>
<organism evidence="6 7">
    <name type="scientific">Longicatena caecimuris</name>
    <dbReference type="NCBI Taxonomy" id="1796635"/>
    <lineage>
        <taxon>Bacteria</taxon>
        <taxon>Bacillati</taxon>
        <taxon>Bacillota</taxon>
        <taxon>Erysipelotrichia</taxon>
        <taxon>Erysipelotrichales</taxon>
        <taxon>Erysipelotrichaceae</taxon>
        <taxon>Longicatena</taxon>
    </lineage>
</organism>
<feature type="domain" description="HTH lacI-type" evidence="4">
    <location>
        <begin position="4"/>
        <end position="57"/>
    </location>
</feature>
<dbReference type="CDD" id="cd01392">
    <property type="entry name" value="HTH_LacI"/>
    <property type="match status" value="1"/>
</dbReference>
<dbReference type="PROSITE" id="PS00356">
    <property type="entry name" value="HTH_LACI_1"/>
    <property type="match status" value="1"/>
</dbReference>
<dbReference type="GO" id="GO:0003700">
    <property type="term" value="F:DNA-binding transcription factor activity"/>
    <property type="evidence" value="ECO:0007669"/>
    <property type="project" value="TreeGrafter"/>
</dbReference>
<dbReference type="GeneID" id="73795414"/>
<feature type="domain" description="HTH cro/C1-type" evidence="5">
    <location>
        <begin position="5"/>
        <end position="47"/>
    </location>
</feature>
<evidence type="ECO:0000256" key="1">
    <source>
        <dbReference type="ARBA" id="ARBA00023015"/>
    </source>
</evidence>
<evidence type="ECO:0000313" key="6">
    <source>
        <dbReference type="EMBL" id="TCU57704.1"/>
    </source>
</evidence>
<evidence type="ECO:0000313" key="7">
    <source>
        <dbReference type="Proteomes" id="UP000295773"/>
    </source>
</evidence>
<dbReference type="Gene3D" id="3.40.50.2300">
    <property type="match status" value="2"/>
</dbReference>
<proteinExistence type="predicted"/>
<dbReference type="SMART" id="SM00354">
    <property type="entry name" value="HTH_LACI"/>
    <property type="match status" value="1"/>
</dbReference>
<comment type="caution">
    <text evidence="6">The sequence shown here is derived from an EMBL/GenBank/DDBJ whole genome shotgun (WGS) entry which is preliminary data.</text>
</comment>
<dbReference type="SUPFAM" id="SSF47413">
    <property type="entry name" value="lambda repressor-like DNA-binding domains"/>
    <property type="match status" value="1"/>
</dbReference>
<evidence type="ECO:0000259" key="5">
    <source>
        <dbReference type="PROSITE" id="PS50943"/>
    </source>
</evidence>
<dbReference type="SUPFAM" id="SSF53822">
    <property type="entry name" value="Periplasmic binding protein-like I"/>
    <property type="match status" value="1"/>
</dbReference>
<keyword evidence="3" id="KW-0804">Transcription</keyword>
<keyword evidence="1" id="KW-0805">Transcription regulation</keyword>
<evidence type="ECO:0000259" key="4">
    <source>
        <dbReference type="PROSITE" id="PS50932"/>
    </source>
</evidence>
<sequence length="339" mass="38389">MKKATLADVAALAEVSKATVSRYLKDENVKEDIALRIAKAIEETGYVAKAMKKAVEEEVKIEKKKRVLKKQSTVNRGYRIALLCDQVMLPRTREILDAICKELYTQGCLLQVYFTQNREDLEETYLTSCIVNNMDAILVMSCSSVEFIQKQMRTTAIPIIYLCAKGEGITSVTIPETQAAEVLGKYLMQKQHLMIRYLGSNVQLANLHMEGIKEAYREVKQPHDFAVKISDGSYLDTYARIKELFAEQLDLLILQDDALAIPFAKYVQEYHISVPQNVSVVSFGGQDLTRIMSPVMTSVVYDYHVFAQDVFAAVQALIEKKAIPQQKNMFYLQEGDSVR</sequence>
<evidence type="ECO:0000256" key="2">
    <source>
        <dbReference type="ARBA" id="ARBA00023125"/>
    </source>
</evidence>
<keyword evidence="7" id="KW-1185">Reference proteome</keyword>
<dbReference type="Pfam" id="PF00356">
    <property type="entry name" value="LacI"/>
    <property type="match status" value="1"/>
</dbReference>
<protein>
    <submittedName>
        <fullName evidence="6">LacI family transcriptional regulator</fullName>
    </submittedName>
</protein>
<accession>A0A4R3T983</accession>